<reference evidence="1 2" key="1">
    <citation type="submission" date="2018-06" db="EMBL/GenBank/DDBJ databases">
        <authorList>
            <consortium name="Pathogen Informatics"/>
            <person name="Doyle S."/>
        </authorList>
    </citation>
    <scope>NUCLEOTIDE SEQUENCE [LARGE SCALE GENOMIC DNA]</scope>
    <source>
        <strain evidence="1 2">NCTC11155</strain>
    </source>
</reference>
<dbReference type="Proteomes" id="UP000254424">
    <property type="component" value="Unassembled WGS sequence"/>
</dbReference>
<gene>
    <name evidence="1" type="ORF">NCTC11155_01936</name>
</gene>
<evidence type="ECO:0000313" key="1">
    <source>
        <dbReference type="EMBL" id="SUV29944.1"/>
    </source>
</evidence>
<proteinExistence type="predicted"/>
<evidence type="ECO:0000313" key="2">
    <source>
        <dbReference type="Proteomes" id="UP000254424"/>
    </source>
</evidence>
<accession>A0A380YML2</accession>
<dbReference type="AlphaFoldDB" id="A0A380YML2"/>
<dbReference type="EMBL" id="UFSX01000001">
    <property type="protein sequence ID" value="SUV29944.1"/>
    <property type="molecule type" value="Genomic_DNA"/>
</dbReference>
<organism evidence="1 2">
    <name type="scientific">Bacteroides eggerthii</name>
    <dbReference type="NCBI Taxonomy" id="28111"/>
    <lineage>
        <taxon>Bacteria</taxon>
        <taxon>Pseudomonadati</taxon>
        <taxon>Bacteroidota</taxon>
        <taxon>Bacteroidia</taxon>
        <taxon>Bacteroidales</taxon>
        <taxon>Bacteroidaceae</taxon>
        <taxon>Bacteroides</taxon>
    </lineage>
</organism>
<name>A0A380YML2_9BACE</name>
<protein>
    <submittedName>
        <fullName evidence="1">Uncharacterized protein</fullName>
    </submittedName>
</protein>
<sequence length="33" mass="3805">MKGHVRLKLYLKFRKEIGGLGCYFNEITGPMGF</sequence>